<feature type="coiled-coil region" evidence="1">
    <location>
        <begin position="206"/>
        <end position="233"/>
    </location>
</feature>
<organism evidence="3 4">
    <name type="scientific">Pseudomonas putida</name>
    <name type="common">Arthrobacter siderocapsulatus</name>
    <dbReference type="NCBI Taxonomy" id="303"/>
    <lineage>
        <taxon>Bacteria</taxon>
        <taxon>Pseudomonadati</taxon>
        <taxon>Pseudomonadota</taxon>
        <taxon>Gammaproteobacteria</taxon>
        <taxon>Pseudomonadales</taxon>
        <taxon>Pseudomonadaceae</taxon>
        <taxon>Pseudomonas</taxon>
    </lineage>
</organism>
<evidence type="ECO:0000313" key="4">
    <source>
        <dbReference type="Proteomes" id="UP000237194"/>
    </source>
</evidence>
<dbReference type="AlphaFoldDB" id="A0A2S3WH39"/>
<name>A0A2S3WH39_PSEPU</name>
<dbReference type="EMBL" id="MIND01000018">
    <property type="protein sequence ID" value="POF90245.1"/>
    <property type="molecule type" value="Genomic_DNA"/>
</dbReference>
<keyword evidence="2" id="KW-0472">Membrane</keyword>
<dbReference type="RefSeq" id="WP_103438173.1">
    <property type="nucleotide sequence ID" value="NZ_MIND01000018.1"/>
</dbReference>
<protein>
    <submittedName>
        <fullName evidence="3">Uncharacterized protein</fullName>
    </submittedName>
</protein>
<dbReference type="Proteomes" id="UP000237194">
    <property type="component" value="Unassembled WGS sequence"/>
</dbReference>
<keyword evidence="1" id="KW-0175">Coiled coil</keyword>
<feature type="transmembrane region" description="Helical" evidence="2">
    <location>
        <begin position="239"/>
        <end position="259"/>
    </location>
</feature>
<comment type="caution">
    <text evidence="3">The sequence shown here is derived from an EMBL/GenBank/DDBJ whole genome shotgun (WGS) entry which is preliminary data.</text>
</comment>
<accession>A0A2S3WH39</accession>
<reference evidence="3 4" key="1">
    <citation type="submission" date="2016-08" db="EMBL/GenBank/DDBJ databases">
        <authorList>
            <person name="Seilhamer J.J."/>
        </authorList>
    </citation>
    <scope>NUCLEOTIDE SEQUENCE [LARGE SCALE GENOMIC DNA]</scope>
    <source>
        <strain evidence="3 4">KT-27</strain>
    </source>
</reference>
<evidence type="ECO:0000256" key="2">
    <source>
        <dbReference type="SAM" id="Phobius"/>
    </source>
</evidence>
<sequence length="261" mass="29646">MTDAPAAEATAEPQAPESAPLPWADLAAEHFQLLRLAPLPTDRHTGPRPLRFVQFGYAERHSKEHSLLRMQITLPGQKVRKEQNQLDIRVDHELQRVSVGGENGLQMEPLNRGLGRYLFAQAVQWLQANWSHYRIEAVALPNKDALNEDTRLRRDNVLRCVGVEVEYVEGQLLKGRTPELAVSQLKGGWNTEKVQRVDILESAGMLQQAEQTLLEKEAQIRERDERVAKYRREDGGLRFTITCLVAFAVFQAGLLIWIATR</sequence>
<proteinExistence type="predicted"/>
<reference evidence="3 4" key="2">
    <citation type="submission" date="2018-03" db="EMBL/GenBank/DDBJ databases">
        <title>Draft genome of Pseudomonas putida strain KT-27.</title>
        <authorList>
            <person name="Yoshizawa S."/>
            <person name="Khan N.H."/>
            <person name="Nishimura M."/>
            <person name="Chiura H.X."/>
            <person name="Ogura Y."/>
            <person name="Hayashi T."/>
            <person name="Kogure K."/>
        </authorList>
    </citation>
    <scope>NUCLEOTIDE SEQUENCE [LARGE SCALE GENOMIC DNA]</scope>
    <source>
        <strain evidence="3 4">KT-27</strain>
    </source>
</reference>
<evidence type="ECO:0000313" key="3">
    <source>
        <dbReference type="EMBL" id="POF90245.1"/>
    </source>
</evidence>
<keyword evidence="2" id="KW-0812">Transmembrane</keyword>
<keyword evidence="2" id="KW-1133">Transmembrane helix</keyword>
<evidence type="ECO:0000256" key="1">
    <source>
        <dbReference type="SAM" id="Coils"/>
    </source>
</evidence>
<gene>
    <name evidence="3" type="ORF">BGP80_20825</name>
</gene>